<sequence>MNKFFFVFYFTISLLSLKLSAQVRFERSWYYTAVDTVAPQNINQQHFNPLKGSNDNPPFHNQGVYWFKLDIDHKHSADDLIIGIKNPHLDSVFLYQSINGEIIATDTAGNNFRNNKSYLRYVRFKITGNTATVWLKTHLKKEILFPVTINTVPAFYKAESLSFLKLGIYYGIATLVLIVNLVLYFGFKEPKFLYYSILVFMVALLYGYADGLYVLISNNPVWLNYASLPVMLGATIATVIFSIKFLELDNKYIHLFRVSAALLIIMALCFLAYLIFDWTGACILGNMVLPLLLTMYWLVALFRFKKHTAARFFVFASTLSLVFTLNFFVFRFIAPNYLNLMPGELKIANILQMLILSIGIYHRVKKLHKEHAFYREEIQRYLKEQPTTEYPAEKDNEQVHNVFIQLQDQFGLSEREIDVLKLLVEGLTNQQIGEKLYLSANTVKFHIRNIYLKMDINNRAQAVNKIHGVAG</sequence>
<evidence type="ECO:0000256" key="2">
    <source>
        <dbReference type="ARBA" id="ARBA00023125"/>
    </source>
</evidence>
<dbReference type="PRINTS" id="PR00038">
    <property type="entry name" value="HTHLUXR"/>
</dbReference>
<keyword evidence="2" id="KW-0238">DNA-binding</keyword>
<feature type="transmembrane region" description="Helical" evidence="4">
    <location>
        <begin position="167"/>
        <end position="185"/>
    </location>
</feature>
<dbReference type="RefSeq" id="WP_379663505.1">
    <property type="nucleotide sequence ID" value="NZ_JBHUDG010000041.1"/>
</dbReference>
<feature type="transmembrane region" description="Helical" evidence="4">
    <location>
        <begin position="345"/>
        <end position="364"/>
    </location>
</feature>
<dbReference type="InterPro" id="IPR000792">
    <property type="entry name" value="Tscrpt_reg_LuxR_C"/>
</dbReference>
<dbReference type="InterPro" id="IPR016032">
    <property type="entry name" value="Sig_transdc_resp-reg_C-effctor"/>
</dbReference>
<dbReference type="PROSITE" id="PS50043">
    <property type="entry name" value="HTH_LUXR_2"/>
    <property type="match status" value="1"/>
</dbReference>
<dbReference type="Gene3D" id="2.60.40.2380">
    <property type="match status" value="1"/>
</dbReference>
<protein>
    <submittedName>
        <fullName evidence="6">7TM diverse intracellular signaling domain-containing protein</fullName>
    </submittedName>
</protein>
<dbReference type="InterPro" id="IPR011622">
    <property type="entry name" value="7TMR_DISM_rcpt_extracell_dom2"/>
</dbReference>
<feature type="transmembrane region" description="Helical" evidence="4">
    <location>
        <begin position="192"/>
        <end position="216"/>
    </location>
</feature>
<dbReference type="SMART" id="SM00421">
    <property type="entry name" value="HTH_LUXR"/>
    <property type="match status" value="1"/>
</dbReference>
<dbReference type="PANTHER" id="PTHR44688:SF25">
    <property type="entry name" value="HTH LUXR-TYPE DOMAIN-CONTAINING PROTEIN"/>
    <property type="match status" value="1"/>
</dbReference>
<keyword evidence="1" id="KW-0805">Transcription regulation</keyword>
<comment type="caution">
    <text evidence="6">The sequence shown here is derived from an EMBL/GenBank/DDBJ whole genome shotgun (WGS) entry which is preliminary data.</text>
</comment>
<dbReference type="InterPro" id="IPR036388">
    <property type="entry name" value="WH-like_DNA-bd_sf"/>
</dbReference>
<feature type="transmembrane region" description="Helical" evidence="4">
    <location>
        <begin position="312"/>
        <end position="333"/>
    </location>
</feature>
<evidence type="ECO:0000256" key="4">
    <source>
        <dbReference type="SAM" id="Phobius"/>
    </source>
</evidence>
<keyword evidence="3" id="KW-0804">Transcription</keyword>
<dbReference type="Pfam" id="PF07695">
    <property type="entry name" value="7TMR-DISM_7TM"/>
    <property type="match status" value="1"/>
</dbReference>
<dbReference type="InterPro" id="IPR011623">
    <property type="entry name" value="7TMR_DISM_rcpt_extracell_dom1"/>
</dbReference>
<evidence type="ECO:0000256" key="1">
    <source>
        <dbReference type="ARBA" id="ARBA00023015"/>
    </source>
</evidence>
<gene>
    <name evidence="6" type="ORF">ACFSAH_14770</name>
</gene>
<feature type="transmembrane region" description="Helical" evidence="4">
    <location>
        <begin position="255"/>
        <end position="276"/>
    </location>
</feature>
<feature type="domain" description="HTH luxR-type" evidence="5">
    <location>
        <begin position="405"/>
        <end position="470"/>
    </location>
</feature>
<evidence type="ECO:0000313" key="7">
    <source>
        <dbReference type="Proteomes" id="UP001597118"/>
    </source>
</evidence>
<evidence type="ECO:0000256" key="3">
    <source>
        <dbReference type="ARBA" id="ARBA00023163"/>
    </source>
</evidence>
<dbReference type="Proteomes" id="UP001597118">
    <property type="component" value="Unassembled WGS sequence"/>
</dbReference>
<dbReference type="Pfam" id="PF00196">
    <property type="entry name" value="GerE"/>
    <property type="match status" value="1"/>
</dbReference>
<feature type="transmembrane region" description="Helical" evidence="4">
    <location>
        <begin position="282"/>
        <end position="300"/>
    </location>
</feature>
<dbReference type="EMBL" id="JBHUDG010000041">
    <property type="protein sequence ID" value="MFD1631136.1"/>
    <property type="molecule type" value="Genomic_DNA"/>
</dbReference>
<evidence type="ECO:0000313" key="6">
    <source>
        <dbReference type="EMBL" id="MFD1631136.1"/>
    </source>
</evidence>
<feature type="transmembrane region" description="Helical" evidence="4">
    <location>
        <begin position="222"/>
        <end position="243"/>
    </location>
</feature>
<accession>A0ABW4IEF7</accession>
<evidence type="ECO:0000259" key="5">
    <source>
        <dbReference type="PROSITE" id="PS50043"/>
    </source>
</evidence>
<dbReference type="CDD" id="cd06170">
    <property type="entry name" value="LuxR_C_like"/>
    <property type="match status" value="1"/>
</dbReference>
<dbReference type="Pfam" id="PF07696">
    <property type="entry name" value="7TMR-DISMED2"/>
    <property type="match status" value="1"/>
</dbReference>
<dbReference type="PANTHER" id="PTHR44688">
    <property type="entry name" value="DNA-BINDING TRANSCRIPTIONAL ACTIVATOR DEVR_DOSR"/>
    <property type="match status" value="1"/>
</dbReference>
<keyword evidence="7" id="KW-1185">Reference proteome</keyword>
<proteinExistence type="predicted"/>
<keyword evidence="4" id="KW-0812">Transmembrane</keyword>
<reference evidence="7" key="1">
    <citation type="journal article" date="2019" name="Int. J. Syst. Evol. Microbiol.">
        <title>The Global Catalogue of Microorganisms (GCM) 10K type strain sequencing project: providing services to taxonomists for standard genome sequencing and annotation.</title>
        <authorList>
            <consortium name="The Broad Institute Genomics Platform"/>
            <consortium name="The Broad Institute Genome Sequencing Center for Infectious Disease"/>
            <person name="Wu L."/>
            <person name="Ma J."/>
        </authorList>
    </citation>
    <scope>NUCLEOTIDE SEQUENCE [LARGE SCALE GENOMIC DNA]</scope>
    <source>
        <strain evidence="7">CCUG 53762</strain>
    </source>
</reference>
<organism evidence="6 7">
    <name type="scientific">Pseudopedobacter beijingensis</name>
    <dbReference type="NCBI Taxonomy" id="1207056"/>
    <lineage>
        <taxon>Bacteria</taxon>
        <taxon>Pseudomonadati</taxon>
        <taxon>Bacteroidota</taxon>
        <taxon>Sphingobacteriia</taxon>
        <taxon>Sphingobacteriales</taxon>
        <taxon>Sphingobacteriaceae</taxon>
        <taxon>Pseudopedobacter</taxon>
    </lineage>
</organism>
<dbReference type="PROSITE" id="PS00622">
    <property type="entry name" value="HTH_LUXR_1"/>
    <property type="match status" value="1"/>
</dbReference>
<name>A0ABW4IEF7_9SPHI</name>
<dbReference type="SUPFAM" id="SSF46894">
    <property type="entry name" value="C-terminal effector domain of the bipartite response regulators"/>
    <property type="match status" value="1"/>
</dbReference>
<keyword evidence="4" id="KW-1133">Transmembrane helix</keyword>
<dbReference type="Gene3D" id="1.10.10.10">
    <property type="entry name" value="Winged helix-like DNA-binding domain superfamily/Winged helix DNA-binding domain"/>
    <property type="match status" value="1"/>
</dbReference>
<keyword evidence="4" id="KW-0472">Membrane</keyword>